<dbReference type="FlyBase" id="FBgn0053207">
    <property type="gene designation" value="pxb"/>
</dbReference>
<name>Q8SXK4_DROME</name>
<sequence>MWKMLDMMELSEAELFMFDCDDCSGTPLAPPPQFLIPPPPRPPALAEFTVVPQDCNEEQLAQQQWESDVCQAMPVSGKIYPKYDKPIIKTRKILQY</sequence>
<organism evidence="1">
    <name type="scientific">Drosophila melanogaster</name>
    <name type="common">Fruit fly</name>
    <dbReference type="NCBI Taxonomy" id="7227"/>
    <lineage>
        <taxon>Eukaryota</taxon>
        <taxon>Metazoa</taxon>
        <taxon>Ecdysozoa</taxon>
        <taxon>Arthropoda</taxon>
        <taxon>Hexapoda</taxon>
        <taxon>Insecta</taxon>
        <taxon>Pterygota</taxon>
        <taxon>Neoptera</taxon>
        <taxon>Endopterygota</taxon>
        <taxon>Diptera</taxon>
        <taxon>Brachycera</taxon>
        <taxon>Muscomorpha</taxon>
        <taxon>Ephydroidea</taxon>
        <taxon>Drosophilidae</taxon>
        <taxon>Drosophila</taxon>
        <taxon>Sophophora</taxon>
    </lineage>
</organism>
<protein>
    <submittedName>
        <fullName evidence="1">RE16319p</fullName>
    </submittedName>
    <submittedName>
        <fullName evidence="2">SD26190p</fullName>
    </submittedName>
</protein>
<accession>Q8SXK4</accession>
<evidence type="ECO:0000313" key="3">
    <source>
        <dbReference type="FlyBase" id="FBgn0053207"/>
    </source>
</evidence>
<dbReference type="OrthoDB" id="6424379at2759"/>
<dbReference type="ExpressionAtlas" id="Q8SXK4">
    <property type="expression patterns" value="baseline and differential"/>
</dbReference>
<dbReference type="AlphaFoldDB" id="Q8SXK4"/>
<dbReference type="EMBL" id="BT125117">
    <property type="protein sequence ID" value="ADM07123.1"/>
    <property type="molecule type" value="mRNA"/>
</dbReference>
<accession>Q9VF48</accession>
<evidence type="ECO:0000313" key="1">
    <source>
        <dbReference type="EMBL" id="AAL90326.1"/>
    </source>
</evidence>
<gene>
    <name evidence="3" type="primary">pxb</name>
    <name evidence="2" type="synonym">pxb-RA</name>
    <name evidence="3" type="ORF">CG33207</name>
</gene>
<dbReference type="IntAct" id="Q8SXK4">
    <property type="interactions" value="4"/>
</dbReference>
<reference evidence="2" key="2">
    <citation type="submission" date="2010-08" db="EMBL/GenBank/DDBJ databases">
        <authorList>
            <person name="Carlson J."/>
            <person name="Booth B."/>
            <person name="Frise E."/>
            <person name="Park S."/>
            <person name="Wan K."/>
            <person name="Yu C."/>
            <person name="Celniker S."/>
        </authorList>
    </citation>
    <scope>NUCLEOTIDE SEQUENCE</scope>
</reference>
<proteinExistence type="evidence at transcript level"/>
<dbReference type="UCSC" id="CG33207-RA">
    <property type="organism name" value="d. melanogaster"/>
</dbReference>
<dbReference type="AGR" id="FB:FBgn0053207"/>
<dbReference type="VEuPathDB" id="VectorBase:FBgn0053207"/>
<dbReference type="EMBL" id="AY089588">
    <property type="protein sequence ID" value="AAL90326.1"/>
    <property type="molecule type" value="mRNA"/>
</dbReference>
<reference evidence="1" key="1">
    <citation type="submission" date="2002-03" db="EMBL/GenBank/DDBJ databases">
        <authorList>
            <person name="Stapleton M."/>
            <person name="Brokstein P."/>
            <person name="Hong L."/>
            <person name="Agbayani A."/>
            <person name="Carlson J."/>
            <person name="Champe M."/>
            <person name="Chavez C."/>
            <person name="Dorsett V."/>
            <person name="Dresnek D."/>
            <person name="Farfan D."/>
            <person name="Frise E."/>
            <person name="George R."/>
            <person name="Gonzalez M."/>
            <person name="Guarin H."/>
            <person name="Kronmiller B."/>
            <person name="Li P."/>
            <person name="Liao G."/>
            <person name="Miranda A."/>
            <person name="Mungall C.J."/>
            <person name="Nunoo J."/>
            <person name="Pacleb J."/>
            <person name="Paragas V."/>
            <person name="Park S."/>
            <person name="Patel S."/>
            <person name="Phouanenavong S."/>
            <person name="Wan K."/>
            <person name="Yu C."/>
            <person name="Lewis S.E."/>
            <person name="Rubin G.M."/>
            <person name="Celniker S."/>
        </authorList>
    </citation>
    <scope>NUCLEOTIDE SEQUENCE</scope>
    <source>
        <strain evidence="1">Berkeley</strain>
    </source>
</reference>
<dbReference type="GO" id="GO:0048149">
    <property type="term" value="P:behavioral response to ethanol"/>
    <property type="evidence" value="ECO:0000315"/>
    <property type="project" value="FlyBase"/>
</dbReference>
<dbReference type="GO" id="GO:0035207">
    <property type="term" value="P:negative regulation of hemocyte proliferation"/>
    <property type="evidence" value="ECO:0000316"/>
    <property type="project" value="FlyBase"/>
</dbReference>
<evidence type="ECO:0000313" key="2">
    <source>
        <dbReference type="EMBL" id="ADM07123.1"/>
    </source>
</evidence>
<dbReference type="GO" id="GO:0007616">
    <property type="term" value="P:long-term memory"/>
    <property type="evidence" value="ECO:0000315"/>
    <property type="project" value="FlyBase"/>
</dbReference>